<sequence length="210" mass="23080">MVSYLLAGVDQPALLFTDPSHNQETVPMPTALSKIHAAKMVVWVGPTYEKPLAGLFSIDPATTLKGLTLSSSLPLLGAPDAQHPSRSNGVQDMRFWLDPRLAKVAVSRIAPNLTRVYPDHVELILDNEIALKKRLTDMEHQFRHVLGTPHGVPLNVPESDVLYLAWRFNLATPTCPDAAQKIEGFDGTPGAKDYFKMMDAILSDLKACQI</sequence>
<comment type="similarity">
    <text evidence="1">Belongs to the bacterial solute-binding protein 9 family.</text>
</comment>
<dbReference type="Proteomes" id="UP000095347">
    <property type="component" value="Unassembled WGS sequence"/>
</dbReference>
<dbReference type="SUPFAM" id="SSF53807">
    <property type="entry name" value="Helical backbone' metal receptor"/>
    <property type="match status" value="1"/>
</dbReference>
<dbReference type="GO" id="GO:0046872">
    <property type="term" value="F:metal ion binding"/>
    <property type="evidence" value="ECO:0007669"/>
    <property type="project" value="InterPro"/>
</dbReference>
<keyword evidence="4" id="KW-0732">Signal</keyword>
<proteinExistence type="inferred from homology"/>
<dbReference type="AlphaFoldDB" id="A0A1E5QCA9"/>
<dbReference type="PANTHER" id="PTHR42953">
    <property type="entry name" value="HIGH-AFFINITY ZINC UPTAKE SYSTEM PROTEIN ZNUA-RELATED"/>
    <property type="match status" value="1"/>
</dbReference>
<dbReference type="GO" id="GO:0006829">
    <property type="term" value="P:zinc ion transport"/>
    <property type="evidence" value="ECO:0007669"/>
    <property type="project" value="UniProtKB-KW"/>
</dbReference>
<dbReference type="InterPro" id="IPR006127">
    <property type="entry name" value="ZnuA-like"/>
</dbReference>
<evidence type="ECO:0000256" key="3">
    <source>
        <dbReference type="ARBA" id="ARBA00022448"/>
    </source>
</evidence>
<keyword evidence="5" id="KW-0862">Zinc</keyword>
<dbReference type="InterPro" id="IPR050492">
    <property type="entry name" value="Bact_metal-bind_prot9"/>
</dbReference>
<evidence type="ECO:0000256" key="2">
    <source>
        <dbReference type="ARBA" id="ARBA00015915"/>
    </source>
</evidence>
<organism evidence="6 7">
    <name type="scientific">Magnetovibrio blakemorei</name>
    <dbReference type="NCBI Taxonomy" id="28181"/>
    <lineage>
        <taxon>Bacteria</taxon>
        <taxon>Pseudomonadati</taxon>
        <taxon>Pseudomonadota</taxon>
        <taxon>Alphaproteobacteria</taxon>
        <taxon>Rhodospirillales</taxon>
        <taxon>Magnetovibrionaceae</taxon>
        <taxon>Magnetovibrio</taxon>
    </lineage>
</organism>
<evidence type="ECO:0000313" key="6">
    <source>
        <dbReference type="EMBL" id="OEJ69622.1"/>
    </source>
</evidence>
<evidence type="ECO:0000256" key="1">
    <source>
        <dbReference type="ARBA" id="ARBA00011028"/>
    </source>
</evidence>
<dbReference type="STRING" id="28181.BEN30_01930"/>
<name>A0A1E5QCA9_9PROT</name>
<comment type="caution">
    <text evidence="6">The sequence shown here is derived from an EMBL/GenBank/DDBJ whole genome shotgun (WGS) entry which is preliminary data.</text>
</comment>
<reference evidence="7" key="1">
    <citation type="submission" date="2016-07" db="EMBL/GenBank/DDBJ databases">
        <authorList>
            <person name="Florea S."/>
            <person name="Webb J.S."/>
            <person name="Jaromczyk J."/>
            <person name="Schardl C.L."/>
        </authorList>
    </citation>
    <scope>NUCLEOTIDE SEQUENCE [LARGE SCALE GENOMIC DNA]</scope>
    <source>
        <strain evidence="7">MV-1</strain>
    </source>
</reference>
<evidence type="ECO:0000313" key="7">
    <source>
        <dbReference type="Proteomes" id="UP000095347"/>
    </source>
</evidence>
<gene>
    <name evidence="6" type="ORF">BEN30_01930</name>
</gene>
<keyword evidence="7" id="KW-1185">Reference proteome</keyword>
<evidence type="ECO:0000256" key="5">
    <source>
        <dbReference type="ARBA" id="ARBA00022906"/>
    </source>
</evidence>
<accession>A0A1E5QCA9</accession>
<evidence type="ECO:0000256" key="4">
    <source>
        <dbReference type="ARBA" id="ARBA00022729"/>
    </source>
</evidence>
<keyword evidence="5" id="KW-0406">Ion transport</keyword>
<dbReference type="EMBL" id="MCGG01000002">
    <property type="protein sequence ID" value="OEJ69622.1"/>
    <property type="molecule type" value="Genomic_DNA"/>
</dbReference>
<keyword evidence="3" id="KW-0813">Transport</keyword>
<dbReference type="Gene3D" id="3.40.50.1980">
    <property type="entry name" value="Nitrogenase molybdenum iron protein domain"/>
    <property type="match status" value="1"/>
</dbReference>
<dbReference type="PANTHER" id="PTHR42953:SF3">
    <property type="entry name" value="HIGH-AFFINITY ZINC UPTAKE SYSTEM PROTEIN ZNUA"/>
    <property type="match status" value="1"/>
</dbReference>
<protein>
    <recommendedName>
        <fullName evidence="2">High-affinity zinc uptake system protein ZnuA</fullName>
    </recommendedName>
</protein>
<dbReference type="Pfam" id="PF01297">
    <property type="entry name" value="ZnuA"/>
    <property type="match status" value="1"/>
</dbReference>
<keyword evidence="5" id="KW-0864">Zinc transport</keyword>